<evidence type="ECO:0000256" key="8">
    <source>
        <dbReference type="ARBA" id="ARBA00023242"/>
    </source>
</evidence>
<evidence type="ECO:0000313" key="11">
    <source>
        <dbReference type="EMBL" id="KRX22055.1"/>
    </source>
</evidence>
<dbReference type="GO" id="GO:0005634">
    <property type="term" value="C:nucleus"/>
    <property type="evidence" value="ECO:0007669"/>
    <property type="project" value="UniProtKB-SubCell"/>
</dbReference>
<dbReference type="Pfam" id="PF00096">
    <property type="entry name" value="zf-C2H2"/>
    <property type="match status" value="1"/>
</dbReference>
<dbReference type="AlphaFoldDB" id="A0A0V0S5Z7"/>
<gene>
    <name evidence="11" type="primary">ZBTB49</name>
    <name evidence="11" type="ORF">T07_3764</name>
</gene>
<evidence type="ECO:0000256" key="2">
    <source>
        <dbReference type="ARBA" id="ARBA00022723"/>
    </source>
</evidence>
<evidence type="ECO:0000256" key="9">
    <source>
        <dbReference type="PROSITE-ProRule" id="PRU00042"/>
    </source>
</evidence>
<keyword evidence="6" id="KW-0805">Transcription regulation</keyword>
<dbReference type="GO" id="GO:0003677">
    <property type="term" value="F:DNA binding"/>
    <property type="evidence" value="ECO:0007669"/>
    <property type="project" value="UniProtKB-KW"/>
</dbReference>
<dbReference type="Gene3D" id="3.30.160.60">
    <property type="entry name" value="Classic Zinc Finger"/>
    <property type="match status" value="3"/>
</dbReference>
<dbReference type="InterPro" id="IPR013087">
    <property type="entry name" value="Znf_C2H2_type"/>
</dbReference>
<dbReference type="Pfam" id="PF12874">
    <property type="entry name" value="zf-met"/>
    <property type="match status" value="1"/>
</dbReference>
<dbReference type="EMBL" id="JYDL01000034">
    <property type="protein sequence ID" value="KRX22055.1"/>
    <property type="molecule type" value="Genomic_DNA"/>
</dbReference>
<dbReference type="GO" id="GO:0008270">
    <property type="term" value="F:zinc ion binding"/>
    <property type="evidence" value="ECO:0007669"/>
    <property type="project" value="UniProtKB-KW"/>
</dbReference>
<evidence type="ECO:0000259" key="10">
    <source>
        <dbReference type="PROSITE" id="PS50157"/>
    </source>
</evidence>
<evidence type="ECO:0000313" key="12">
    <source>
        <dbReference type="Proteomes" id="UP000054630"/>
    </source>
</evidence>
<keyword evidence="7" id="KW-0804">Transcription</keyword>
<keyword evidence="3" id="KW-0677">Repeat</keyword>
<evidence type="ECO:0000256" key="6">
    <source>
        <dbReference type="ARBA" id="ARBA00023015"/>
    </source>
</evidence>
<sequence length="148" mass="16970">LPHQTNMSNKYHRSPSSNPMQRTMFTCPVCKRQFISHANLRDHLNIHSNSRPFICEVCGKQFKNSGAKSNHKRLHDPEKIFLCQICLKSFRWTSSLKAHLDSHTKNNGLAPDIAYVMLKKEVARHRKREPAKPICVQTAQSNAGVDNH</sequence>
<keyword evidence="4 9" id="KW-0863">Zinc-finger</keyword>
<dbReference type="GO" id="GO:0000981">
    <property type="term" value="F:DNA-binding transcription factor activity, RNA polymerase II-specific"/>
    <property type="evidence" value="ECO:0007669"/>
    <property type="project" value="TreeGrafter"/>
</dbReference>
<proteinExistence type="predicted"/>
<dbReference type="PANTHER" id="PTHR24394">
    <property type="entry name" value="ZINC FINGER PROTEIN"/>
    <property type="match status" value="1"/>
</dbReference>
<keyword evidence="8" id="KW-0539">Nucleus</keyword>
<dbReference type="Proteomes" id="UP000054630">
    <property type="component" value="Unassembled WGS sequence"/>
</dbReference>
<dbReference type="InterPro" id="IPR036236">
    <property type="entry name" value="Znf_C2H2_sf"/>
</dbReference>
<protein>
    <submittedName>
        <fullName evidence="11">Zinc finger and BTB domain-containing protein 49</fullName>
    </submittedName>
</protein>
<dbReference type="SMART" id="SM00355">
    <property type="entry name" value="ZnF_C2H2"/>
    <property type="match status" value="3"/>
</dbReference>
<reference evidence="11 12" key="1">
    <citation type="submission" date="2015-01" db="EMBL/GenBank/DDBJ databases">
        <title>Evolution of Trichinella species and genotypes.</title>
        <authorList>
            <person name="Korhonen P.K."/>
            <person name="Edoardo P."/>
            <person name="Giuseppe L.R."/>
            <person name="Gasser R.B."/>
        </authorList>
    </citation>
    <scope>NUCLEOTIDE SEQUENCE [LARGE SCALE GENOMIC DNA]</scope>
    <source>
        <strain evidence="11">ISS37</strain>
    </source>
</reference>
<comment type="caution">
    <text evidence="11">The sequence shown here is derived from an EMBL/GenBank/DDBJ whole genome shotgun (WGS) entry which is preliminary data.</text>
</comment>
<evidence type="ECO:0000256" key="3">
    <source>
        <dbReference type="ARBA" id="ARBA00022737"/>
    </source>
</evidence>
<dbReference type="PROSITE" id="PS00028">
    <property type="entry name" value="ZINC_FINGER_C2H2_1"/>
    <property type="match status" value="3"/>
</dbReference>
<dbReference type="GO" id="GO:0000122">
    <property type="term" value="P:negative regulation of transcription by RNA polymerase II"/>
    <property type="evidence" value="ECO:0007669"/>
    <property type="project" value="UniProtKB-ARBA"/>
</dbReference>
<name>A0A0V0S5Z7_9BILA</name>
<evidence type="ECO:0000256" key="5">
    <source>
        <dbReference type="ARBA" id="ARBA00022833"/>
    </source>
</evidence>
<feature type="non-terminal residue" evidence="11">
    <location>
        <position position="1"/>
    </location>
</feature>
<feature type="domain" description="C2H2-type" evidence="10">
    <location>
        <begin position="53"/>
        <end position="80"/>
    </location>
</feature>
<dbReference type="PROSITE" id="PS50157">
    <property type="entry name" value="ZINC_FINGER_C2H2_2"/>
    <property type="match status" value="3"/>
</dbReference>
<keyword evidence="2" id="KW-0479">Metal-binding</keyword>
<evidence type="ECO:0000256" key="1">
    <source>
        <dbReference type="ARBA" id="ARBA00004123"/>
    </source>
</evidence>
<keyword evidence="12" id="KW-1185">Reference proteome</keyword>
<dbReference type="OrthoDB" id="10068874at2759"/>
<feature type="domain" description="C2H2-type" evidence="10">
    <location>
        <begin position="25"/>
        <end position="52"/>
    </location>
</feature>
<dbReference type="FunFam" id="3.30.160.60:FF:000446">
    <property type="entry name" value="Zinc finger protein"/>
    <property type="match status" value="1"/>
</dbReference>
<dbReference type="PANTHER" id="PTHR24394:SF48">
    <property type="entry name" value="ZINC FINGER PROTEIN 771"/>
    <property type="match status" value="1"/>
</dbReference>
<dbReference type="STRING" id="6336.A0A0V0S5Z7"/>
<comment type="subcellular location">
    <subcellularLocation>
        <location evidence="1">Nucleus</location>
    </subcellularLocation>
</comment>
<accession>A0A0V0S5Z7</accession>
<evidence type="ECO:0000256" key="7">
    <source>
        <dbReference type="ARBA" id="ARBA00023163"/>
    </source>
</evidence>
<dbReference type="Pfam" id="PF13912">
    <property type="entry name" value="zf-C2H2_6"/>
    <property type="match status" value="1"/>
</dbReference>
<organism evidence="11 12">
    <name type="scientific">Trichinella nelsoni</name>
    <dbReference type="NCBI Taxonomy" id="6336"/>
    <lineage>
        <taxon>Eukaryota</taxon>
        <taxon>Metazoa</taxon>
        <taxon>Ecdysozoa</taxon>
        <taxon>Nematoda</taxon>
        <taxon>Enoplea</taxon>
        <taxon>Dorylaimia</taxon>
        <taxon>Trichinellida</taxon>
        <taxon>Trichinellidae</taxon>
        <taxon>Trichinella</taxon>
    </lineage>
</organism>
<dbReference type="SUPFAM" id="SSF57667">
    <property type="entry name" value="beta-beta-alpha zinc fingers"/>
    <property type="match status" value="2"/>
</dbReference>
<keyword evidence="5" id="KW-0862">Zinc</keyword>
<feature type="domain" description="C2H2-type" evidence="10">
    <location>
        <begin position="81"/>
        <end position="108"/>
    </location>
</feature>
<evidence type="ECO:0000256" key="4">
    <source>
        <dbReference type="ARBA" id="ARBA00022771"/>
    </source>
</evidence>